<keyword evidence="1" id="KW-1133">Transmembrane helix</keyword>
<evidence type="ECO:0000259" key="3">
    <source>
        <dbReference type="SMART" id="SM01190"/>
    </source>
</evidence>
<gene>
    <name evidence="4" type="ORF">CORT_0E03690</name>
</gene>
<dbReference type="Pfam" id="PF01105">
    <property type="entry name" value="EMP24_GP25L"/>
    <property type="match status" value="1"/>
</dbReference>
<proteinExistence type="predicted"/>
<feature type="domain" description="GOLD" evidence="3">
    <location>
        <begin position="23"/>
        <end position="255"/>
    </location>
</feature>
<dbReference type="AlphaFoldDB" id="H8X729"/>
<reference evidence="4 5" key="1">
    <citation type="journal article" date="2012" name="PLoS ONE">
        <title>Sequence and analysis of the genome of the pathogenic yeast Candida orthopsilosis.</title>
        <authorList>
            <person name="Riccombeni A."/>
            <person name="Vidanes G."/>
            <person name="Proux-Wera E."/>
            <person name="Wolfe K.H."/>
            <person name="Butler G."/>
        </authorList>
    </citation>
    <scope>NUCLEOTIDE SEQUENCE [LARGE SCALE GENOMIC DNA]</scope>
    <source>
        <strain evidence="4 5">Co 90-125</strain>
    </source>
</reference>
<organism evidence="4 5">
    <name type="scientific">Candida orthopsilosis (strain 90-125)</name>
    <name type="common">Yeast</name>
    <dbReference type="NCBI Taxonomy" id="1136231"/>
    <lineage>
        <taxon>Eukaryota</taxon>
        <taxon>Fungi</taxon>
        <taxon>Dikarya</taxon>
        <taxon>Ascomycota</taxon>
        <taxon>Saccharomycotina</taxon>
        <taxon>Pichiomycetes</taxon>
        <taxon>Debaryomycetaceae</taxon>
        <taxon>Candida/Lodderomyces clade</taxon>
        <taxon>Candida</taxon>
    </lineage>
</organism>
<dbReference type="InterPro" id="IPR009038">
    <property type="entry name" value="GOLD_dom"/>
</dbReference>
<dbReference type="Proteomes" id="UP000005018">
    <property type="component" value="Chromosome 5"/>
</dbReference>
<name>H8X729_CANO9</name>
<feature type="chain" id="PRO_5003617594" description="GOLD domain-containing protein" evidence="2">
    <location>
        <begin position="24"/>
        <end position="259"/>
    </location>
</feature>
<dbReference type="KEGG" id="cot:CORT_0E03690"/>
<dbReference type="SMART" id="SM01190">
    <property type="entry name" value="EMP24_GP25L"/>
    <property type="match status" value="1"/>
</dbReference>
<protein>
    <recommendedName>
        <fullName evidence="3">GOLD domain-containing protein</fullName>
    </recommendedName>
</protein>
<dbReference type="GeneID" id="14541184"/>
<evidence type="ECO:0000256" key="2">
    <source>
        <dbReference type="SAM" id="SignalP"/>
    </source>
</evidence>
<sequence>MYTPVSYLRICFLLAALLPLSQAIGLLVPPLKKNQLPSLDNLQQCLSYELGTNDVLFLTLKSIENLPSQDLNLLILDSMGNKLRDQSNLERFPSPIELIINPQGVTDESDISSTLKDRDLVPSKLVHICFYNTYNDLSWSFKPRTFEFEMNVNIKDDIRTTDYQMYKQFFAYLDTDLSEGEFDNKMNMVALDLDNIVAKLHNSDDVLKELLDHEFKLRDTNEEIFSGYTFISIVLCATIFVCGVIQLLYFKLYLRKVVK</sequence>
<keyword evidence="5" id="KW-1185">Reference proteome</keyword>
<dbReference type="EMBL" id="HE681723">
    <property type="protein sequence ID" value="CCG23957.1"/>
    <property type="molecule type" value="Genomic_DNA"/>
</dbReference>
<keyword evidence="1" id="KW-0812">Transmembrane</keyword>
<feature type="signal peptide" evidence="2">
    <location>
        <begin position="1"/>
        <end position="23"/>
    </location>
</feature>
<evidence type="ECO:0000313" key="4">
    <source>
        <dbReference type="EMBL" id="CCG23957.1"/>
    </source>
</evidence>
<evidence type="ECO:0000256" key="1">
    <source>
        <dbReference type="SAM" id="Phobius"/>
    </source>
</evidence>
<evidence type="ECO:0000313" key="5">
    <source>
        <dbReference type="Proteomes" id="UP000005018"/>
    </source>
</evidence>
<keyword evidence="2" id="KW-0732">Signal</keyword>
<keyword evidence="1" id="KW-0472">Membrane</keyword>
<dbReference type="HOGENOM" id="CLU_947017_0_0_1"/>
<dbReference type="eggNOG" id="ENOG502T27P">
    <property type="taxonomic scope" value="Eukaryota"/>
</dbReference>
<dbReference type="OrthoDB" id="4013248at2759"/>
<dbReference type="RefSeq" id="XP_003870088.1">
    <property type="nucleotide sequence ID" value="XM_003870039.1"/>
</dbReference>
<accession>H8X729</accession>
<feature type="transmembrane region" description="Helical" evidence="1">
    <location>
        <begin position="225"/>
        <end position="250"/>
    </location>
</feature>